<dbReference type="AlphaFoldDB" id="A0A4C1VMV5"/>
<evidence type="ECO:0000313" key="2">
    <source>
        <dbReference type="Proteomes" id="UP000299102"/>
    </source>
</evidence>
<gene>
    <name evidence="1" type="ORF">EVAR_29090_1</name>
</gene>
<organism evidence="1 2">
    <name type="scientific">Eumeta variegata</name>
    <name type="common">Bagworm moth</name>
    <name type="synonym">Eumeta japonica</name>
    <dbReference type="NCBI Taxonomy" id="151549"/>
    <lineage>
        <taxon>Eukaryota</taxon>
        <taxon>Metazoa</taxon>
        <taxon>Ecdysozoa</taxon>
        <taxon>Arthropoda</taxon>
        <taxon>Hexapoda</taxon>
        <taxon>Insecta</taxon>
        <taxon>Pterygota</taxon>
        <taxon>Neoptera</taxon>
        <taxon>Endopterygota</taxon>
        <taxon>Lepidoptera</taxon>
        <taxon>Glossata</taxon>
        <taxon>Ditrysia</taxon>
        <taxon>Tineoidea</taxon>
        <taxon>Psychidae</taxon>
        <taxon>Oiketicinae</taxon>
        <taxon>Eumeta</taxon>
    </lineage>
</organism>
<evidence type="ECO:0000313" key="1">
    <source>
        <dbReference type="EMBL" id="GBP39860.1"/>
    </source>
</evidence>
<accession>A0A4C1VMV5</accession>
<dbReference type="Proteomes" id="UP000299102">
    <property type="component" value="Unassembled WGS sequence"/>
</dbReference>
<sequence>MSKVARTWFTGNFDIRVGGREKRPWDERAGERERSRRVIGIGNRIRIGVGNAIRIKFRAEIFIETTISIVVLSLSIYARSREEKLVEMRSWEDATRWATKTLRNMNATLGVFRYSKLYMSPKIFSQNTSRFV</sequence>
<proteinExistence type="predicted"/>
<name>A0A4C1VMV5_EUMVA</name>
<dbReference type="EMBL" id="BGZK01000372">
    <property type="protein sequence ID" value="GBP39860.1"/>
    <property type="molecule type" value="Genomic_DNA"/>
</dbReference>
<protein>
    <submittedName>
        <fullName evidence="1">Uncharacterized protein</fullName>
    </submittedName>
</protein>
<reference evidence="1 2" key="1">
    <citation type="journal article" date="2019" name="Commun. Biol.">
        <title>The bagworm genome reveals a unique fibroin gene that provides high tensile strength.</title>
        <authorList>
            <person name="Kono N."/>
            <person name="Nakamura H."/>
            <person name="Ohtoshi R."/>
            <person name="Tomita M."/>
            <person name="Numata K."/>
            <person name="Arakawa K."/>
        </authorList>
    </citation>
    <scope>NUCLEOTIDE SEQUENCE [LARGE SCALE GENOMIC DNA]</scope>
</reference>
<keyword evidence="2" id="KW-1185">Reference proteome</keyword>
<comment type="caution">
    <text evidence="1">The sequence shown here is derived from an EMBL/GenBank/DDBJ whole genome shotgun (WGS) entry which is preliminary data.</text>
</comment>